<accession>A0A565BZ67</accession>
<organism evidence="3 4">
    <name type="scientific">Arabis nemorensis</name>
    <dbReference type="NCBI Taxonomy" id="586526"/>
    <lineage>
        <taxon>Eukaryota</taxon>
        <taxon>Viridiplantae</taxon>
        <taxon>Streptophyta</taxon>
        <taxon>Embryophyta</taxon>
        <taxon>Tracheophyta</taxon>
        <taxon>Spermatophyta</taxon>
        <taxon>Magnoliopsida</taxon>
        <taxon>eudicotyledons</taxon>
        <taxon>Gunneridae</taxon>
        <taxon>Pentapetalae</taxon>
        <taxon>rosids</taxon>
        <taxon>malvids</taxon>
        <taxon>Brassicales</taxon>
        <taxon>Brassicaceae</taxon>
        <taxon>Arabideae</taxon>
        <taxon>Arabis</taxon>
    </lineage>
</organism>
<feature type="repeat" description="PPR" evidence="2">
    <location>
        <begin position="9"/>
        <end position="43"/>
    </location>
</feature>
<proteinExistence type="predicted"/>
<comment type="caution">
    <text evidence="3">The sequence shown here is derived from an EMBL/GenBank/DDBJ whole genome shotgun (WGS) entry which is preliminary data.</text>
</comment>
<dbReference type="InterPro" id="IPR002885">
    <property type="entry name" value="PPR_rpt"/>
</dbReference>
<dbReference type="Gene3D" id="1.25.40.10">
    <property type="entry name" value="Tetratricopeptide repeat domain"/>
    <property type="match status" value="1"/>
</dbReference>
<gene>
    <name evidence="3" type="ORF">ANE_LOCUS17073</name>
</gene>
<name>A0A565BZ67_9BRAS</name>
<keyword evidence="4" id="KW-1185">Reference proteome</keyword>
<evidence type="ECO:0008006" key="5">
    <source>
        <dbReference type="Google" id="ProtNLM"/>
    </source>
</evidence>
<dbReference type="Proteomes" id="UP000489600">
    <property type="component" value="Unassembled WGS sequence"/>
</dbReference>
<dbReference type="AlphaFoldDB" id="A0A565BZ67"/>
<keyword evidence="1" id="KW-0677">Repeat</keyword>
<evidence type="ECO:0000313" key="4">
    <source>
        <dbReference type="Proteomes" id="UP000489600"/>
    </source>
</evidence>
<evidence type="ECO:0000256" key="1">
    <source>
        <dbReference type="ARBA" id="ARBA00022737"/>
    </source>
</evidence>
<sequence>MVDSGLQPDDAVFTRLIMDFGIQKKLDTVYELLKEMQEKGHPPMGKRTNGDHATRIYNKMSHKNLQEDEPERGRAINAHVQHDNEILLKGICRRVHQHNMY</sequence>
<protein>
    <recommendedName>
        <fullName evidence="5">Pentacotripeptide-repeat region of PRORP domain-containing protein</fullName>
    </recommendedName>
</protein>
<dbReference type="EMBL" id="CABITT030000005">
    <property type="protein sequence ID" value="VVB06629.1"/>
    <property type="molecule type" value="Genomic_DNA"/>
</dbReference>
<dbReference type="PROSITE" id="PS51375">
    <property type="entry name" value="PPR"/>
    <property type="match status" value="1"/>
</dbReference>
<evidence type="ECO:0000256" key="2">
    <source>
        <dbReference type="PROSITE-ProRule" id="PRU00708"/>
    </source>
</evidence>
<dbReference type="OrthoDB" id="185373at2759"/>
<dbReference type="InterPro" id="IPR011990">
    <property type="entry name" value="TPR-like_helical_dom_sf"/>
</dbReference>
<reference evidence="3" key="1">
    <citation type="submission" date="2019-07" db="EMBL/GenBank/DDBJ databases">
        <authorList>
            <person name="Dittberner H."/>
        </authorList>
    </citation>
    <scope>NUCLEOTIDE SEQUENCE [LARGE SCALE GENOMIC DNA]</scope>
</reference>
<evidence type="ECO:0000313" key="3">
    <source>
        <dbReference type="EMBL" id="VVB06629.1"/>
    </source>
</evidence>